<dbReference type="EMBL" id="JACCBX010000005">
    <property type="protein sequence ID" value="NYE05971.1"/>
    <property type="molecule type" value="Genomic_DNA"/>
</dbReference>
<sequence>MKDKSCQADWRNVFHNGNEGQIVPSGLEKCPS</sequence>
<dbReference type="AlphaFoldDB" id="A0A852TCQ0"/>
<name>A0A852TCQ0_9BACI</name>
<reference evidence="2" key="2">
    <citation type="submission" date="2020-08" db="EMBL/GenBank/DDBJ databases">
        <title>The Agave Microbiome: Exploring the role of microbial communities in plant adaptations to desert environments.</title>
        <authorList>
            <person name="Partida-Martinez L.P."/>
        </authorList>
    </citation>
    <scope>NUCLEOTIDE SEQUENCE [LARGE SCALE GENOMIC DNA]</scope>
    <source>
        <strain evidence="2">AT2.8</strain>
    </source>
</reference>
<proteinExistence type="predicted"/>
<evidence type="ECO:0000313" key="1">
    <source>
        <dbReference type="EMBL" id="NYE05971.1"/>
    </source>
</evidence>
<dbReference type="Proteomes" id="UP000548423">
    <property type="component" value="Unassembled WGS sequence"/>
</dbReference>
<gene>
    <name evidence="1" type="ORF">F4694_002746</name>
</gene>
<comment type="caution">
    <text evidence="1">The sequence shown here is derived from an EMBL/GenBank/DDBJ whole genome shotgun (WGS) entry which is preliminary data.</text>
</comment>
<protein>
    <submittedName>
        <fullName evidence="1">Uncharacterized protein</fullName>
    </submittedName>
</protein>
<reference evidence="2" key="1">
    <citation type="submission" date="2020-07" db="EMBL/GenBank/DDBJ databases">
        <authorList>
            <person name="Partida-Martinez L."/>
            <person name="Huntemann M."/>
            <person name="Clum A."/>
            <person name="Wang J."/>
            <person name="Palaniappan K."/>
            <person name="Ritter S."/>
            <person name="Chen I.-M."/>
            <person name="Stamatis D."/>
            <person name="Reddy T."/>
            <person name="O'Malley R."/>
            <person name="Daum C."/>
            <person name="Shapiro N."/>
            <person name="Ivanova N."/>
            <person name="Kyrpides N."/>
            <person name="Woyke T."/>
        </authorList>
    </citation>
    <scope>NUCLEOTIDE SEQUENCE [LARGE SCALE GENOMIC DNA]</scope>
    <source>
        <strain evidence="2">AT2.8</strain>
    </source>
</reference>
<evidence type="ECO:0000313" key="2">
    <source>
        <dbReference type="Proteomes" id="UP000548423"/>
    </source>
</evidence>
<accession>A0A852TCQ0</accession>
<organism evidence="1 2">
    <name type="scientific">Neobacillus niacini</name>
    <dbReference type="NCBI Taxonomy" id="86668"/>
    <lineage>
        <taxon>Bacteria</taxon>
        <taxon>Bacillati</taxon>
        <taxon>Bacillota</taxon>
        <taxon>Bacilli</taxon>
        <taxon>Bacillales</taxon>
        <taxon>Bacillaceae</taxon>
        <taxon>Neobacillus</taxon>
    </lineage>
</organism>